<evidence type="ECO:0000313" key="5">
    <source>
        <dbReference type="Proteomes" id="UP000283429"/>
    </source>
</evidence>
<dbReference type="EMBL" id="QSJM01000038">
    <property type="protein sequence ID" value="RHD78767.1"/>
    <property type="molecule type" value="Genomic_DNA"/>
</dbReference>
<dbReference type="Proteomes" id="UP000261003">
    <property type="component" value="Unassembled WGS sequence"/>
</dbReference>
<dbReference type="GO" id="GO:0016740">
    <property type="term" value="F:transferase activity"/>
    <property type="evidence" value="ECO:0007669"/>
    <property type="project" value="UniProtKB-KW"/>
</dbReference>
<proteinExistence type="predicted"/>
<dbReference type="InterPro" id="IPR029044">
    <property type="entry name" value="Nucleotide-diphossugar_trans"/>
</dbReference>
<dbReference type="EMBL" id="WDBI01000063">
    <property type="protein sequence ID" value="KAB6522079.1"/>
    <property type="molecule type" value="Genomic_DNA"/>
</dbReference>
<dbReference type="Proteomes" id="UP000283429">
    <property type="component" value="Unassembled WGS sequence"/>
</dbReference>
<evidence type="ECO:0000313" key="6">
    <source>
        <dbReference type="Proteomes" id="UP000469427"/>
    </source>
</evidence>
<evidence type="ECO:0000313" key="1">
    <source>
        <dbReference type="EMBL" id="KAB6522079.1"/>
    </source>
</evidence>
<organism evidence="1 6">
    <name type="scientific">Phocaeicola vulgatus</name>
    <name type="common">Bacteroides vulgatus</name>
    <dbReference type="NCBI Taxonomy" id="821"/>
    <lineage>
        <taxon>Bacteria</taxon>
        <taxon>Pseudomonadati</taxon>
        <taxon>Bacteroidota</taxon>
        <taxon>Bacteroidia</taxon>
        <taxon>Bacteroidales</taxon>
        <taxon>Bacteroidaceae</taxon>
        <taxon>Phocaeicola</taxon>
    </lineage>
</organism>
<comment type="caution">
    <text evidence="1">The sequence shown here is derived from an EMBL/GenBank/DDBJ whole genome shotgun (WGS) entry which is preliminary data.</text>
</comment>
<evidence type="ECO:0000313" key="2">
    <source>
        <dbReference type="EMBL" id="RGM40877.1"/>
    </source>
</evidence>
<sequence>MSVTISANVLVRNEIKHVDAFVRNMIDACIDEVVFLDGGSSDGTYERLLEYKVKYSHIRVLHWEQPKGSEYKQGFNEVARRNLMIEASSMDWCLYIDIDERIPVDFKSKLDEKAMLSALLVAFPRYHFWRNGIRVDMSDDKVWYPDLNYRLFRRDERLRFASRDANGLHNYLSYKKKRVMGGFNKPKAVMLLSS</sequence>
<reference evidence="1 6" key="2">
    <citation type="journal article" date="2019" name="Nat. Med.">
        <title>A library of human gut bacterial isolates paired with longitudinal multiomics data enables mechanistic microbiome research.</title>
        <authorList>
            <person name="Poyet M."/>
            <person name="Groussin M."/>
            <person name="Gibbons S.M."/>
            <person name="Avila-Pacheco J."/>
            <person name="Jiang X."/>
            <person name="Kearney S.M."/>
            <person name="Perrotta A.R."/>
            <person name="Berdy B."/>
            <person name="Zhao S."/>
            <person name="Lieberman T.D."/>
            <person name="Swanson P.K."/>
            <person name="Smith M."/>
            <person name="Roesemann S."/>
            <person name="Alexander J.E."/>
            <person name="Rich S.A."/>
            <person name="Livny J."/>
            <person name="Vlamakis H."/>
            <person name="Clish C."/>
            <person name="Bullock K."/>
            <person name="Deik A."/>
            <person name="Scott J."/>
            <person name="Pierce K.A."/>
            <person name="Xavier R.J."/>
            <person name="Alm E.J."/>
        </authorList>
    </citation>
    <scope>NUCLEOTIDE SEQUENCE [LARGE SCALE GENOMIC DNA]</scope>
    <source>
        <strain evidence="1 6">BIOML-A122</strain>
    </source>
</reference>
<keyword evidence="1" id="KW-0808">Transferase</keyword>
<dbReference type="RefSeq" id="WP_117720475.1">
    <property type="nucleotide sequence ID" value="NZ_CP096965.1"/>
</dbReference>
<dbReference type="Proteomes" id="UP000469427">
    <property type="component" value="Unassembled WGS sequence"/>
</dbReference>
<gene>
    <name evidence="3" type="ORF">DW783_13080</name>
    <name evidence="2" type="ORF">DXC16_18385</name>
    <name evidence="1" type="ORF">GAY98_22680</name>
</gene>
<name>A0A397WJN8_PHOVU</name>
<dbReference type="Pfam" id="PF13704">
    <property type="entry name" value="Glyco_tranf_2_4"/>
    <property type="match status" value="1"/>
</dbReference>
<dbReference type="Gene3D" id="3.90.550.10">
    <property type="entry name" value="Spore Coat Polysaccharide Biosynthesis Protein SpsA, Chain A"/>
    <property type="match status" value="1"/>
</dbReference>
<evidence type="ECO:0000313" key="3">
    <source>
        <dbReference type="EMBL" id="RHD78767.1"/>
    </source>
</evidence>
<reference evidence="4 5" key="1">
    <citation type="submission" date="2018-08" db="EMBL/GenBank/DDBJ databases">
        <title>A genome reference for cultivated species of the human gut microbiota.</title>
        <authorList>
            <person name="Zou Y."/>
            <person name="Xue W."/>
            <person name="Luo G."/>
        </authorList>
    </citation>
    <scope>NUCLEOTIDE SEQUENCE [LARGE SCALE GENOMIC DNA]</scope>
    <source>
        <strain evidence="3 5">AM30-40</strain>
        <strain evidence="2 4">OM08-13BH</strain>
    </source>
</reference>
<dbReference type="EMBL" id="QSTG01000039">
    <property type="protein sequence ID" value="RGM40877.1"/>
    <property type="molecule type" value="Genomic_DNA"/>
</dbReference>
<protein>
    <submittedName>
        <fullName evidence="1">Glycosyltransferase</fullName>
    </submittedName>
</protein>
<evidence type="ECO:0000313" key="4">
    <source>
        <dbReference type="Proteomes" id="UP000261003"/>
    </source>
</evidence>
<dbReference type="SUPFAM" id="SSF53448">
    <property type="entry name" value="Nucleotide-diphospho-sugar transferases"/>
    <property type="match status" value="1"/>
</dbReference>
<dbReference type="AlphaFoldDB" id="A0A397WJN8"/>
<accession>A0A397WJN8</accession>